<reference evidence="2 3" key="1">
    <citation type="submission" date="2018-06" db="EMBL/GenBank/DDBJ databases">
        <authorList>
            <consortium name="Pathogen Informatics"/>
            <person name="Doyle S."/>
        </authorList>
    </citation>
    <scope>NUCLEOTIDE SEQUENCE [LARGE SCALE GENOMIC DNA]</scope>
    <source>
        <strain evidence="2 3">NCTC9149</strain>
    </source>
</reference>
<dbReference type="InterPro" id="IPR001763">
    <property type="entry name" value="Rhodanese-like_dom"/>
</dbReference>
<dbReference type="PROSITE" id="PS50206">
    <property type="entry name" value="RHODANESE_3"/>
    <property type="match status" value="1"/>
</dbReference>
<organism evidence="2 3">
    <name type="scientific">Klebsiella grimontii</name>
    <dbReference type="NCBI Taxonomy" id="2058152"/>
    <lineage>
        <taxon>Bacteria</taxon>
        <taxon>Pseudomonadati</taxon>
        <taxon>Pseudomonadota</taxon>
        <taxon>Gammaproteobacteria</taxon>
        <taxon>Enterobacterales</taxon>
        <taxon>Enterobacteriaceae</taxon>
        <taxon>Klebsiella/Raoultella group</taxon>
        <taxon>Klebsiella</taxon>
    </lineage>
</organism>
<dbReference type="GO" id="GO:0016740">
    <property type="term" value="F:transferase activity"/>
    <property type="evidence" value="ECO:0007669"/>
    <property type="project" value="UniProtKB-KW"/>
</dbReference>
<comment type="caution">
    <text evidence="2">The sequence shown here is derived from an EMBL/GenBank/DDBJ whole genome shotgun (WGS) entry which is preliminary data.</text>
</comment>
<protein>
    <submittedName>
        <fullName evidence="2">Rhodanese-related sulfurtransferase</fullName>
    </submittedName>
</protein>
<evidence type="ECO:0000259" key="1">
    <source>
        <dbReference type="PROSITE" id="PS50206"/>
    </source>
</evidence>
<keyword evidence="2" id="KW-0808">Transferase</keyword>
<dbReference type="Proteomes" id="UP000254571">
    <property type="component" value="Unassembled WGS sequence"/>
</dbReference>
<dbReference type="AlphaFoldDB" id="A0A7H4P285"/>
<evidence type="ECO:0000313" key="2">
    <source>
        <dbReference type="EMBL" id="STW06550.1"/>
    </source>
</evidence>
<dbReference type="EMBL" id="UGMX01000002">
    <property type="protein sequence ID" value="STW06550.1"/>
    <property type="molecule type" value="Genomic_DNA"/>
</dbReference>
<proteinExistence type="predicted"/>
<gene>
    <name evidence="2" type="ORF">NCTC9149_02971</name>
</gene>
<accession>A0A7H4P285</accession>
<dbReference type="InterPro" id="IPR036873">
    <property type="entry name" value="Rhodanese-like_dom_sf"/>
</dbReference>
<dbReference type="SUPFAM" id="SSF52821">
    <property type="entry name" value="Rhodanese/Cell cycle control phosphatase"/>
    <property type="match status" value="1"/>
</dbReference>
<sequence length="80" mass="8771">MAALTGKPVRLLSGGTLAWIDAGLALEHGETHLATPRSDRYQRPYEGTDNSPAAMQAYLDWEFGLVEQLKRDGTHGFTVL</sequence>
<feature type="domain" description="Rhodanese" evidence="1">
    <location>
        <begin position="6"/>
        <end position="28"/>
    </location>
</feature>
<name>A0A7H4P285_9ENTR</name>
<evidence type="ECO:0000313" key="3">
    <source>
        <dbReference type="Proteomes" id="UP000254571"/>
    </source>
</evidence>